<evidence type="ECO:0000313" key="7">
    <source>
        <dbReference type="EMBL" id="GMH71363.1"/>
    </source>
</evidence>
<dbReference type="Pfam" id="PF04930">
    <property type="entry name" value="FUN14"/>
    <property type="match status" value="1"/>
</dbReference>
<dbReference type="InterPro" id="IPR007014">
    <property type="entry name" value="FUN14"/>
</dbReference>
<organism evidence="7 8">
    <name type="scientific">Triparma laevis f. longispina</name>
    <dbReference type="NCBI Taxonomy" id="1714387"/>
    <lineage>
        <taxon>Eukaryota</taxon>
        <taxon>Sar</taxon>
        <taxon>Stramenopiles</taxon>
        <taxon>Ochrophyta</taxon>
        <taxon>Bolidophyceae</taxon>
        <taxon>Parmales</taxon>
        <taxon>Triparmaceae</taxon>
        <taxon>Triparma</taxon>
    </lineage>
</organism>
<evidence type="ECO:0000256" key="5">
    <source>
        <dbReference type="ARBA" id="ARBA00023136"/>
    </source>
</evidence>
<dbReference type="Proteomes" id="UP001165122">
    <property type="component" value="Unassembled WGS sequence"/>
</dbReference>
<comment type="subcellular location">
    <subcellularLocation>
        <location evidence="1">Membrane</location>
    </subcellularLocation>
</comment>
<keyword evidence="3" id="KW-0812">Transmembrane</keyword>
<sequence>MSIPVNASKSHKFFASLAKFSRLLTSTQNKLNRRKQGVAFLGLTALLLSESGPAEAHCGADMSMSSSQEDETRPTLLPPLFNGSNKSSAAGAGAGDDRDELLSKILEAYGPIGSQVTMGTVFGYCSGYASKQIGKAIALVIGTGFMAVQAAAYSGYLDVKWSKVQEDVTKLVDTDGDGKLTQKDVMVYWKKIKHVMTFNLPSSGGFGVGFLLGLSSR</sequence>
<comment type="caution">
    <text evidence="7">The sequence shown here is derived from an EMBL/GenBank/DDBJ whole genome shotgun (WGS) entry which is preliminary data.</text>
</comment>
<dbReference type="GO" id="GO:0016020">
    <property type="term" value="C:membrane"/>
    <property type="evidence" value="ECO:0007669"/>
    <property type="project" value="UniProtKB-SubCell"/>
</dbReference>
<evidence type="ECO:0000313" key="8">
    <source>
        <dbReference type="Proteomes" id="UP001165122"/>
    </source>
</evidence>
<dbReference type="PANTHER" id="PTHR21346">
    <property type="entry name" value="FUN14 DOMAIN CONTAINING"/>
    <property type="match status" value="1"/>
</dbReference>
<reference evidence="8" key="1">
    <citation type="journal article" date="2023" name="Commun. Biol.">
        <title>Genome analysis of Parmales, the sister group of diatoms, reveals the evolutionary specialization of diatoms from phago-mixotrophs to photoautotrophs.</title>
        <authorList>
            <person name="Ban H."/>
            <person name="Sato S."/>
            <person name="Yoshikawa S."/>
            <person name="Yamada K."/>
            <person name="Nakamura Y."/>
            <person name="Ichinomiya M."/>
            <person name="Sato N."/>
            <person name="Blanc-Mathieu R."/>
            <person name="Endo H."/>
            <person name="Kuwata A."/>
            <person name="Ogata H."/>
        </authorList>
    </citation>
    <scope>NUCLEOTIDE SEQUENCE [LARGE SCALE GENOMIC DNA]</scope>
    <source>
        <strain evidence="8">NIES 3700</strain>
    </source>
</reference>
<evidence type="ECO:0000256" key="6">
    <source>
        <dbReference type="SAM" id="MobiDB-lite"/>
    </source>
</evidence>
<evidence type="ECO:0000256" key="1">
    <source>
        <dbReference type="ARBA" id="ARBA00004370"/>
    </source>
</evidence>
<accession>A0A9W7ALM1</accession>
<feature type="region of interest" description="Disordered" evidence="6">
    <location>
        <begin position="58"/>
        <end position="80"/>
    </location>
</feature>
<proteinExistence type="inferred from homology"/>
<evidence type="ECO:0000256" key="4">
    <source>
        <dbReference type="ARBA" id="ARBA00022989"/>
    </source>
</evidence>
<dbReference type="InterPro" id="IPR018247">
    <property type="entry name" value="EF_Hand_1_Ca_BS"/>
</dbReference>
<keyword evidence="4" id="KW-1133">Transmembrane helix</keyword>
<dbReference type="PANTHER" id="PTHR21346:SF10">
    <property type="entry name" value="TRANSMEMBRANE PROTEIN"/>
    <property type="match status" value="1"/>
</dbReference>
<dbReference type="PROSITE" id="PS00018">
    <property type="entry name" value="EF_HAND_1"/>
    <property type="match status" value="1"/>
</dbReference>
<protein>
    <recommendedName>
        <fullName evidence="9">EF-hand domain-containing protein</fullName>
    </recommendedName>
</protein>
<evidence type="ECO:0008006" key="9">
    <source>
        <dbReference type="Google" id="ProtNLM"/>
    </source>
</evidence>
<gene>
    <name evidence="7" type="ORF">TrLO_g3868</name>
</gene>
<evidence type="ECO:0000256" key="3">
    <source>
        <dbReference type="ARBA" id="ARBA00022692"/>
    </source>
</evidence>
<dbReference type="AlphaFoldDB" id="A0A9W7ALM1"/>
<dbReference type="EMBL" id="BRXW01000638">
    <property type="protein sequence ID" value="GMH71363.1"/>
    <property type="molecule type" value="Genomic_DNA"/>
</dbReference>
<keyword evidence="8" id="KW-1185">Reference proteome</keyword>
<name>A0A9W7ALM1_9STRA</name>
<evidence type="ECO:0000256" key="2">
    <source>
        <dbReference type="ARBA" id="ARBA00009160"/>
    </source>
</evidence>
<keyword evidence="5" id="KW-0472">Membrane</keyword>
<comment type="similarity">
    <text evidence="2">Belongs to the FUN14 family.</text>
</comment>
<dbReference type="OrthoDB" id="163794at2759"/>